<proteinExistence type="predicted"/>
<name>A0A0F9U5P8_9ZZZZ</name>
<accession>A0A0F9U5P8</accession>
<dbReference type="AlphaFoldDB" id="A0A0F9U5P8"/>
<comment type="caution">
    <text evidence="1">The sequence shown here is derived from an EMBL/GenBank/DDBJ whole genome shotgun (WGS) entry which is preliminary data.</text>
</comment>
<sequence>MAKYKAVLNIPMDKLHDYSMKSIREFVMENVYQAHLKEILPEIEFGAQRIKDGPFIIQMTHKSFPPVGELEEMLNYSMGNGFIFEEKPFGDFIKVVDKYIAGKIL</sequence>
<evidence type="ECO:0000313" key="1">
    <source>
        <dbReference type="EMBL" id="KKN56631.1"/>
    </source>
</evidence>
<reference evidence="1" key="1">
    <citation type="journal article" date="2015" name="Nature">
        <title>Complex archaea that bridge the gap between prokaryotes and eukaryotes.</title>
        <authorList>
            <person name="Spang A."/>
            <person name="Saw J.H."/>
            <person name="Jorgensen S.L."/>
            <person name="Zaremba-Niedzwiedzka K."/>
            <person name="Martijn J."/>
            <person name="Lind A.E."/>
            <person name="van Eijk R."/>
            <person name="Schleper C."/>
            <person name="Guy L."/>
            <person name="Ettema T.J."/>
        </authorList>
    </citation>
    <scope>NUCLEOTIDE SEQUENCE</scope>
</reference>
<protein>
    <submittedName>
        <fullName evidence="1">Uncharacterized protein</fullName>
    </submittedName>
</protein>
<dbReference type="EMBL" id="LAZR01000836">
    <property type="protein sequence ID" value="KKN56631.1"/>
    <property type="molecule type" value="Genomic_DNA"/>
</dbReference>
<gene>
    <name evidence="1" type="ORF">LCGC14_0570430</name>
</gene>
<organism evidence="1">
    <name type="scientific">marine sediment metagenome</name>
    <dbReference type="NCBI Taxonomy" id="412755"/>
    <lineage>
        <taxon>unclassified sequences</taxon>
        <taxon>metagenomes</taxon>
        <taxon>ecological metagenomes</taxon>
    </lineage>
</organism>